<sequence>MSAPEPSRGPFSTHSCGHAPPPRIGSSPKPGLPRRWEPLPLGSYKYGGAQAPPYSREAQASVIGGEQRPGCHVAWTRLFAEVEGSRSAESAEPVTPEFSLSPKPVSTPCAHR</sequence>
<protein>
    <submittedName>
        <fullName evidence="1">Uncharacterized protein</fullName>
    </submittedName>
</protein>
<proteinExistence type="predicted"/>
<dbReference type="Proteomes" id="UP001162501">
    <property type="component" value="Chromosome 25"/>
</dbReference>
<organism evidence="1 2">
    <name type="scientific">Rangifer tarandus platyrhynchus</name>
    <name type="common">Svalbard reindeer</name>
    <dbReference type="NCBI Taxonomy" id="3082113"/>
    <lineage>
        <taxon>Eukaryota</taxon>
        <taxon>Metazoa</taxon>
        <taxon>Chordata</taxon>
        <taxon>Craniata</taxon>
        <taxon>Vertebrata</taxon>
        <taxon>Euteleostomi</taxon>
        <taxon>Mammalia</taxon>
        <taxon>Eutheria</taxon>
        <taxon>Laurasiatheria</taxon>
        <taxon>Artiodactyla</taxon>
        <taxon>Ruminantia</taxon>
        <taxon>Pecora</taxon>
        <taxon>Cervidae</taxon>
        <taxon>Odocoileinae</taxon>
        <taxon>Rangifer</taxon>
    </lineage>
</organism>
<dbReference type="EMBL" id="OX596109">
    <property type="protein sequence ID" value="CAN0278400.1"/>
    <property type="molecule type" value="Genomic_DNA"/>
</dbReference>
<accession>A0AC59Z6W5</accession>
<reference evidence="1" key="2">
    <citation type="submission" date="2025-03" db="EMBL/GenBank/DDBJ databases">
        <authorList>
            <consortium name="ELIXIR-Norway"/>
            <consortium name="Elixir Norway"/>
        </authorList>
    </citation>
    <scope>NUCLEOTIDE SEQUENCE</scope>
</reference>
<name>A0AC59Z6W5_RANTA</name>
<gene>
    <name evidence="1" type="ORF">MRATA1EN22A_LOCUS14804</name>
</gene>
<reference evidence="1" key="1">
    <citation type="submission" date="2023-05" db="EMBL/GenBank/DDBJ databases">
        <authorList>
            <consortium name="ELIXIR-Norway"/>
        </authorList>
    </citation>
    <scope>NUCLEOTIDE SEQUENCE</scope>
</reference>
<evidence type="ECO:0000313" key="2">
    <source>
        <dbReference type="Proteomes" id="UP001162501"/>
    </source>
</evidence>
<evidence type="ECO:0000313" key="1">
    <source>
        <dbReference type="EMBL" id="CAN0278400.1"/>
    </source>
</evidence>